<proteinExistence type="predicted"/>
<dbReference type="InterPro" id="IPR039774">
    <property type="entry name" value="Sin3-like"/>
</dbReference>
<protein>
    <recommendedName>
        <fullName evidence="7">Histone deacetylase interacting domain-containing protein</fullName>
    </recommendedName>
</protein>
<evidence type="ECO:0000256" key="2">
    <source>
        <dbReference type="ARBA" id="ARBA00022491"/>
    </source>
</evidence>
<sequence length="92" mass="10529">MAGGSKPVPTKDDAHAYLKAVSDHFHNDRKKYEDFVALLIKFKAHKIDREDVIRGVRVLLNGQPNLVSGFNAFLPEWLYISVPFRFSKKTNN</sequence>
<name>R0GYT3_9BRAS</name>
<dbReference type="InterPro" id="IPR036600">
    <property type="entry name" value="PAH_sf"/>
</dbReference>
<dbReference type="GO" id="GO:0000122">
    <property type="term" value="P:negative regulation of transcription by RNA polymerase II"/>
    <property type="evidence" value="ECO:0007669"/>
    <property type="project" value="TreeGrafter"/>
</dbReference>
<dbReference type="PANTHER" id="PTHR12346:SF0">
    <property type="entry name" value="SIN3A, ISOFORM G"/>
    <property type="match status" value="1"/>
</dbReference>
<evidence type="ECO:0000256" key="1">
    <source>
        <dbReference type="ARBA" id="ARBA00004123"/>
    </source>
</evidence>
<dbReference type="GO" id="GO:0000785">
    <property type="term" value="C:chromatin"/>
    <property type="evidence" value="ECO:0007669"/>
    <property type="project" value="TreeGrafter"/>
</dbReference>
<keyword evidence="6" id="KW-1185">Reference proteome</keyword>
<dbReference type="FunFam" id="1.20.1160.11:FF:000001">
    <property type="entry name" value="Paired amphipathic helix protein Sin3"/>
    <property type="match status" value="1"/>
</dbReference>
<dbReference type="PROSITE" id="PS51477">
    <property type="entry name" value="PAH"/>
    <property type="match status" value="1"/>
</dbReference>
<keyword evidence="2" id="KW-0678">Repressor</keyword>
<dbReference type="GO" id="GO:0000118">
    <property type="term" value="C:histone deacetylase complex"/>
    <property type="evidence" value="ECO:0007669"/>
    <property type="project" value="TreeGrafter"/>
</dbReference>
<evidence type="ECO:0000313" key="6">
    <source>
        <dbReference type="Proteomes" id="UP000029121"/>
    </source>
</evidence>
<organism evidence="5 6">
    <name type="scientific">Capsella rubella</name>
    <dbReference type="NCBI Taxonomy" id="81985"/>
    <lineage>
        <taxon>Eukaryota</taxon>
        <taxon>Viridiplantae</taxon>
        <taxon>Streptophyta</taxon>
        <taxon>Embryophyta</taxon>
        <taxon>Tracheophyta</taxon>
        <taxon>Spermatophyta</taxon>
        <taxon>Magnoliopsida</taxon>
        <taxon>eudicotyledons</taxon>
        <taxon>Gunneridae</taxon>
        <taxon>Pentapetalae</taxon>
        <taxon>rosids</taxon>
        <taxon>malvids</taxon>
        <taxon>Brassicales</taxon>
        <taxon>Brassicaceae</taxon>
        <taxon>Camelineae</taxon>
        <taxon>Capsella</taxon>
    </lineage>
</organism>
<dbReference type="Proteomes" id="UP000029121">
    <property type="component" value="Unassembled WGS sequence"/>
</dbReference>
<dbReference type="Pfam" id="PF02671">
    <property type="entry name" value="PAH"/>
    <property type="match status" value="1"/>
</dbReference>
<reference evidence="6" key="1">
    <citation type="journal article" date="2013" name="Nat. Genet.">
        <title>The Capsella rubella genome and the genomic consequences of rapid mating system evolution.</title>
        <authorList>
            <person name="Slotte T."/>
            <person name="Hazzouri K.M."/>
            <person name="Agren J.A."/>
            <person name="Koenig D."/>
            <person name="Maumus F."/>
            <person name="Guo Y.L."/>
            <person name="Steige K."/>
            <person name="Platts A.E."/>
            <person name="Escobar J.S."/>
            <person name="Newman L.K."/>
            <person name="Wang W."/>
            <person name="Mandakova T."/>
            <person name="Vello E."/>
            <person name="Smith L.M."/>
            <person name="Henz S.R."/>
            <person name="Steffen J."/>
            <person name="Takuno S."/>
            <person name="Brandvain Y."/>
            <person name="Coop G."/>
            <person name="Andolfatto P."/>
            <person name="Hu T.T."/>
            <person name="Blanchette M."/>
            <person name="Clark R.M."/>
            <person name="Quesneville H."/>
            <person name="Nordborg M."/>
            <person name="Gaut B.S."/>
            <person name="Lysak M.A."/>
            <person name="Jenkins J."/>
            <person name="Grimwood J."/>
            <person name="Chapman J."/>
            <person name="Prochnik S."/>
            <person name="Shu S."/>
            <person name="Rokhsar D."/>
            <person name="Schmutz J."/>
            <person name="Weigel D."/>
            <person name="Wright S.I."/>
        </authorList>
    </citation>
    <scope>NUCLEOTIDE SEQUENCE [LARGE SCALE GENOMIC DNA]</scope>
    <source>
        <strain evidence="6">cv. Monte Gargano</strain>
    </source>
</reference>
<dbReference type="Gene3D" id="1.20.1160.11">
    <property type="entry name" value="Paired amphipathic helix"/>
    <property type="match status" value="1"/>
</dbReference>
<dbReference type="AlphaFoldDB" id="R0GYT3"/>
<dbReference type="eggNOG" id="KOG4204">
    <property type="taxonomic scope" value="Eukaryota"/>
</dbReference>
<accession>R0GYT3</accession>
<evidence type="ECO:0000313" key="5">
    <source>
        <dbReference type="EMBL" id="EOA22059.1"/>
    </source>
</evidence>
<dbReference type="SUPFAM" id="SSF47762">
    <property type="entry name" value="PAH2 domain"/>
    <property type="match status" value="1"/>
</dbReference>
<comment type="subcellular location">
    <subcellularLocation>
        <location evidence="1 4">Nucleus</location>
    </subcellularLocation>
</comment>
<evidence type="ECO:0000256" key="3">
    <source>
        <dbReference type="ARBA" id="ARBA00023242"/>
    </source>
</evidence>
<gene>
    <name evidence="5" type="ORF">CARUB_v10002599mg</name>
</gene>
<evidence type="ECO:0008006" key="7">
    <source>
        <dbReference type="Google" id="ProtNLM"/>
    </source>
</evidence>
<keyword evidence="3 4" id="KW-0539">Nucleus</keyword>
<dbReference type="GO" id="GO:0003714">
    <property type="term" value="F:transcription corepressor activity"/>
    <property type="evidence" value="ECO:0007669"/>
    <property type="project" value="InterPro"/>
</dbReference>
<dbReference type="InterPro" id="IPR003822">
    <property type="entry name" value="PAH"/>
</dbReference>
<evidence type="ECO:0000256" key="4">
    <source>
        <dbReference type="PROSITE-ProRule" id="PRU00810"/>
    </source>
</evidence>
<dbReference type="EMBL" id="KB870810">
    <property type="protein sequence ID" value="EOA22059.1"/>
    <property type="molecule type" value="Genomic_DNA"/>
</dbReference>
<dbReference type="STRING" id="81985.R0GYT3"/>
<dbReference type="PANTHER" id="PTHR12346">
    <property type="entry name" value="SIN3B-RELATED"/>
    <property type="match status" value="1"/>
</dbReference>